<organism evidence="2 3">
    <name type="scientific">Olea europaea subsp. europaea</name>
    <dbReference type="NCBI Taxonomy" id="158383"/>
    <lineage>
        <taxon>Eukaryota</taxon>
        <taxon>Viridiplantae</taxon>
        <taxon>Streptophyta</taxon>
        <taxon>Embryophyta</taxon>
        <taxon>Tracheophyta</taxon>
        <taxon>Spermatophyta</taxon>
        <taxon>Magnoliopsida</taxon>
        <taxon>eudicotyledons</taxon>
        <taxon>Gunneridae</taxon>
        <taxon>Pentapetalae</taxon>
        <taxon>asterids</taxon>
        <taxon>lamiids</taxon>
        <taxon>Lamiales</taxon>
        <taxon>Oleaceae</taxon>
        <taxon>Oleeae</taxon>
        <taxon>Olea</taxon>
    </lineage>
</organism>
<protein>
    <submittedName>
        <fullName evidence="2">Uncharacterized protein</fullName>
    </submittedName>
</protein>
<comment type="caution">
    <text evidence="2">The sequence shown here is derived from an EMBL/GenBank/DDBJ whole genome shotgun (WGS) entry which is preliminary data.</text>
</comment>
<proteinExistence type="predicted"/>
<keyword evidence="1" id="KW-0732">Signal</keyword>
<name>A0A8S0PXK6_OLEEU</name>
<evidence type="ECO:0000256" key="1">
    <source>
        <dbReference type="SAM" id="SignalP"/>
    </source>
</evidence>
<evidence type="ECO:0000313" key="2">
    <source>
        <dbReference type="EMBL" id="CAA2958222.1"/>
    </source>
</evidence>
<accession>A0A8S0PXK6</accession>
<dbReference type="Proteomes" id="UP000594638">
    <property type="component" value="Unassembled WGS sequence"/>
</dbReference>
<reference evidence="2 3" key="1">
    <citation type="submission" date="2019-12" db="EMBL/GenBank/DDBJ databases">
        <authorList>
            <person name="Alioto T."/>
            <person name="Alioto T."/>
            <person name="Gomez Garrido J."/>
        </authorList>
    </citation>
    <scope>NUCLEOTIDE SEQUENCE [LARGE SCALE GENOMIC DNA]</scope>
</reference>
<dbReference type="Gramene" id="OE9A118016T1">
    <property type="protein sequence ID" value="OE9A118016C1"/>
    <property type="gene ID" value="OE9A118016"/>
</dbReference>
<dbReference type="EMBL" id="CACTIH010000259">
    <property type="protein sequence ID" value="CAA2958222.1"/>
    <property type="molecule type" value="Genomic_DNA"/>
</dbReference>
<feature type="chain" id="PRO_5035831265" evidence="1">
    <location>
        <begin position="19"/>
        <end position="90"/>
    </location>
</feature>
<sequence length="90" mass="9804">MLKLSLGIFWGLVEDVLGINRVADSESPSATAAAEVVAIPISVGDLSWLRRGLGDLEFGTVGYCGTSKWVQTVFPERDGELSNFLMYRHS</sequence>
<evidence type="ECO:0000313" key="3">
    <source>
        <dbReference type="Proteomes" id="UP000594638"/>
    </source>
</evidence>
<keyword evidence="3" id="KW-1185">Reference proteome</keyword>
<gene>
    <name evidence="2" type="ORF">OLEA9_A118016</name>
</gene>
<feature type="signal peptide" evidence="1">
    <location>
        <begin position="1"/>
        <end position="18"/>
    </location>
</feature>
<dbReference type="AlphaFoldDB" id="A0A8S0PXK6"/>